<reference evidence="2 3" key="1">
    <citation type="journal article" date="2023" name="bioRxiv">
        <title>An intranuclear bacterial parasite of deep-sea mussels expresses apoptosis inhibitors acquired from its host.</title>
        <authorList>
            <person name="Gonzalez Porras M.A."/>
            <person name="Assie A."/>
            <person name="Tietjen M."/>
            <person name="Violette M."/>
            <person name="Kleiner M."/>
            <person name="Gruber-Vodicka H."/>
            <person name="Dubilier N."/>
            <person name="Leisch N."/>
        </authorList>
    </citation>
    <scope>NUCLEOTIDE SEQUENCE [LARGE SCALE GENOMIC DNA]</scope>
    <source>
        <strain evidence="2">IAP13</strain>
    </source>
</reference>
<evidence type="ECO:0000256" key="1">
    <source>
        <dbReference type="SAM" id="Phobius"/>
    </source>
</evidence>
<evidence type="ECO:0000313" key="2">
    <source>
        <dbReference type="EMBL" id="MDP0588911.1"/>
    </source>
</evidence>
<feature type="transmembrane region" description="Helical" evidence="1">
    <location>
        <begin position="153"/>
        <end position="184"/>
    </location>
</feature>
<feature type="transmembrane region" description="Helical" evidence="1">
    <location>
        <begin position="98"/>
        <end position="116"/>
    </location>
</feature>
<accession>A0AA90P0V6</accession>
<dbReference type="PANTHER" id="PTHR37308:SF1">
    <property type="entry name" value="POLYPRENYL-PHOSPHATE TRANSPORTER"/>
    <property type="match status" value="1"/>
</dbReference>
<sequence length="297" mass="32358">MLKKNVLLFMKGMSMGAADVVPGVSGGTVAFITGIYDELLSSINKFRPRAVTVLFREGWSAFWHHINGSFLMILGCGIFISLFTLAKSISWVLVNHPIPIWSFFIGLVLVSIWHMLRQLPRVNIFSMISFVLGVGFAWWFSGMSPFQEADPDLFVFFICGAIAVCAMILPGISGSSLLLLLGVYQPVLAAVSSLNIPVLVALASGCVVGLLAFSHILSWLLVNARILVFSFLTGMMLGSINQLWPWKDVGADRMTNISPQTYEQLTGESSQLLLACSAGLVAMVIVLILELVAHRSS</sequence>
<proteinExistence type="predicted"/>
<feature type="transmembrane region" description="Helical" evidence="1">
    <location>
        <begin position="226"/>
        <end position="244"/>
    </location>
</feature>
<dbReference type="EMBL" id="JASXSV010000008">
    <property type="protein sequence ID" value="MDP0588911.1"/>
    <property type="molecule type" value="Genomic_DNA"/>
</dbReference>
<keyword evidence="1" id="KW-1133">Transmembrane helix</keyword>
<evidence type="ECO:0000313" key="3">
    <source>
        <dbReference type="Proteomes" id="UP001178148"/>
    </source>
</evidence>
<feature type="transmembrane region" description="Helical" evidence="1">
    <location>
        <begin position="62"/>
        <end position="86"/>
    </location>
</feature>
<keyword evidence="3" id="KW-1185">Reference proteome</keyword>
<comment type="caution">
    <text evidence="2">The sequence shown here is derived from an EMBL/GenBank/DDBJ whole genome shotgun (WGS) entry which is preliminary data.</text>
</comment>
<feature type="transmembrane region" description="Helical" evidence="1">
    <location>
        <begin position="272"/>
        <end position="293"/>
    </location>
</feature>
<keyword evidence="1" id="KW-0472">Membrane</keyword>
<dbReference type="PANTHER" id="PTHR37308">
    <property type="entry name" value="INTEGRAL MEMBRANE PROTEIN"/>
    <property type="match status" value="1"/>
</dbReference>
<protein>
    <submittedName>
        <fullName evidence="2">DUF368 domain-containing protein</fullName>
    </submittedName>
</protein>
<name>A0AA90P0V6_9GAMM</name>
<organism evidence="2 3">
    <name type="scientific">Candidatus Endonucleibacter bathymodioli</name>
    <dbReference type="NCBI Taxonomy" id="539814"/>
    <lineage>
        <taxon>Bacteria</taxon>
        <taxon>Pseudomonadati</taxon>
        <taxon>Pseudomonadota</taxon>
        <taxon>Gammaproteobacteria</taxon>
        <taxon>Oceanospirillales</taxon>
        <taxon>Endozoicomonadaceae</taxon>
        <taxon>Candidatus Endonucleibacter</taxon>
    </lineage>
</organism>
<dbReference type="AlphaFoldDB" id="A0AA90P0V6"/>
<dbReference type="Pfam" id="PF04018">
    <property type="entry name" value="VCA0040-like"/>
    <property type="match status" value="1"/>
</dbReference>
<dbReference type="Proteomes" id="UP001178148">
    <property type="component" value="Unassembled WGS sequence"/>
</dbReference>
<keyword evidence="1" id="KW-0812">Transmembrane</keyword>
<dbReference type="InterPro" id="IPR007163">
    <property type="entry name" value="VCA0040-like"/>
</dbReference>
<feature type="transmembrane region" description="Helical" evidence="1">
    <location>
        <begin position="122"/>
        <end position="141"/>
    </location>
</feature>
<gene>
    <name evidence="2" type="ORF">QS748_06860</name>
</gene>
<feature type="transmembrane region" description="Helical" evidence="1">
    <location>
        <begin position="12"/>
        <end position="36"/>
    </location>
</feature>
<feature type="transmembrane region" description="Helical" evidence="1">
    <location>
        <begin position="196"/>
        <end position="214"/>
    </location>
</feature>